<dbReference type="CDD" id="cd01130">
    <property type="entry name" value="VirB11-like_ATPase"/>
    <property type="match status" value="1"/>
</dbReference>
<organism evidence="3 4">
    <name type="scientific">Fusobacterium gonidiaformans 3-1-5R</name>
    <dbReference type="NCBI Taxonomy" id="469605"/>
    <lineage>
        <taxon>Bacteria</taxon>
        <taxon>Fusobacteriati</taxon>
        <taxon>Fusobacteriota</taxon>
        <taxon>Fusobacteriia</taxon>
        <taxon>Fusobacteriales</taxon>
        <taxon>Fusobacteriaceae</taxon>
        <taxon>Fusobacterium</taxon>
    </lineage>
</organism>
<dbReference type="GO" id="GO:0005524">
    <property type="term" value="F:ATP binding"/>
    <property type="evidence" value="ECO:0007669"/>
    <property type="project" value="InterPro"/>
</dbReference>
<feature type="domain" description="Bacterial type II secretion system protein E" evidence="2">
    <location>
        <begin position="135"/>
        <end position="292"/>
    </location>
</feature>
<dbReference type="SUPFAM" id="SSF52540">
    <property type="entry name" value="P-loop containing nucleoside triphosphate hydrolases"/>
    <property type="match status" value="1"/>
</dbReference>
<evidence type="ECO:0000259" key="2">
    <source>
        <dbReference type="Pfam" id="PF00437"/>
    </source>
</evidence>
<reference evidence="3 4" key="1">
    <citation type="submission" date="2009-02" db="EMBL/GenBank/DDBJ databases">
        <title>The Genome Sequence of Fusobacterium sp. 3_1_5R.</title>
        <authorList>
            <consortium name="The Broad Institute Genome Sequencing Platform"/>
            <person name="Ward D."/>
            <person name="Young S.K."/>
            <person name="Kodira C.D."/>
            <person name="Zeng Q."/>
            <person name="Koehrsen M."/>
            <person name="Alvarado L."/>
            <person name="Berlin A."/>
            <person name="Borenstein D."/>
            <person name="Chen Z."/>
            <person name="Engels R."/>
            <person name="Freedman E."/>
            <person name="Gellesch M."/>
            <person name="Goldberg J."/>
            <person name="Griggs A."/>
            <person name="Gujja S."/>
            <person name="Heiman D."/>
            <person name="Hepburn T."/>
            <person name="Howarth C."/>
            <person name="Jen D."/>
            <person name="Larson L."/>
            <person name="Lewis B."/>
            <person name="Mehta T."/>
            <person name="Park D."/>
            <person name="Pearson M."/>
            <person name="Roberts A."/>
            <person name="Saif S."/>
            <person name="Shea T."/>
            <person name="Shenoy N."/>
            <person name="Sisk P."/>
            <person name="Stolte C."/>
            <person name="Sykes S."/>
            <person name="Walk T."/>
            <person name="White J."/>
            <person name="Yandava C."/>
            <person name="Allen-Vercoe E."/>
            <person name="Strauss J."/>
            <person name="Ambrose C."/>
            <person name="Lander E."/>
            <person name="Nusbaum C."/>
            <person name="Galagan J."/>
            <person name="Birren B."/>
        </authorList>
    </citation>
    <scope>NUCLEOTIDE SEQUENCE [LARGE SCALE GENOMIC DNA]</scope>
    <source>
        <strain evidence="3 4">3_1_5R</strain>
    </source>
</reference>
<dbReference type="EMBL" id="GG657971">
    <property type="protein sequence ID" value="EFS20876.1"/>
    <property type="molecule type" value="Genomic_DNA"/>
</dbReference>
<dbReference type="GO" id="GO:0005737">
    <property type="term" value="C:cytoplasm"/>
    <property type="evidence" value="ECO:0007669"/>
    <property type="project" value="InterPro"/>
</dbReference>
<name>E5BFJ5_9FUSO</name>
<evidence type="ECO:0000313" key="3">
    <source>
        <dbReference type="EMBL" id="EFS20876.1"/>
    </source>
</evidence>
<evidence type="ECO:0000256" key="1">
    <source>
        <dbReference type="ARBA" id="ARBA00006611"/>
    </source>
</evidence>
<sequence>MIDGRTNKMKVSEDRLLEFLEDSLGYENMELLEDDDVIELYVNDDTRIWIDTLSHGREWTGRYMEPMDSMRVIKTVASYTNKIIDIENTIVSAELPGTGSRFQGMIPPNVENPSFNIRKKGIKVFSLDDYILSGSLSVEQKEIILKGIQERKNILIVGATSTGKTTFANAVIAEIAKTKDRLIILEDTREIQSVAEDTLRMKTSQYVNLLKLFESTMRQRPDRIIVGEIRGGEALSLLIAWNSGHPGGLCTIHSETAEKGLSQLEQYVQIVSVSPQEKLIAQSVNLIIVLTRVGGQRKVSEIAEVKGYKDGKYILEYI</sequence>
<accession>E5BFJ5</accession>
<dbReference type="InterPro" id="IPR001482">
    <property type="entry name" value="T2SS/T4SS_dom"/>
</dbReference>
<evidence type="ECO:0000313" key="4">
    <source>
        <dbReference type="Proteomes" id="UP000002975"/>
    </source>
</evidence>
<dbReference type="OrthoDB" id="9810761at2"/>
<dbReference type="InterPro" id="IPR014149">
    <property type="entry name" value="Conjug-transfer_TrbB"/>
</dbReference>
<dbReference type="AlphaFoldDB" id="E5BFJ5"/>
<keyword evidence="4" id="KW-1185">Reference proteome</keyword>
<gene>
    <name evidence="3" type="primary">trbB</name>
    <name evidence="3" type="ORF">FSBG_00373</name>
</gene>
<dbReference type="InterPro" id="IPR027417">
    <property type="entry name" value="P-loop_NTPase"/>
</dbReference>
<dbReference type="PANTHER" id="PTHR30486:SF6">
    <property type="entry name" value="TYPE IV PILUS RETRACTATION ATPASE PILT"/>
    <property type="match status" value="1"/>
</dbReference>
<dbReference type="Gene3D" id="3.40.50.300">
    <property type="entry name" value="P-loop containing nucleotide triphosphate hydrolases"/>
    <property type="match status" value="1"/>
</dbReference>
<proteinExistence type="inferred from homology"/>
<dbReference type="Gene3D" id="3.30.450.90">
    <property type="match status" value="1"/>
</dbReference>
<dbReference type="InterPro" id="IPR050921">
    <property type="entry name" value="T4SS_GSP_E_ATPase"/>
</dbReference>
<comment type="similarity">
    <text evidence="1">Belongs to the GSP E family.</text>
</comment>
<dbReference type="Proteomes" id="UP000002975">
    <property type="component" value="Unassembled WGS sequence"/>
</dbReference>
<dbReference type="RefSeq" id="WP_008800951.1">
    <property type="nucleotide sequence ID" value="NZ_GG657971.1"/>
</dbReference>
<dbReference type="GO" id="GO:0016887">
    <property type="term" value="F:ATP hydrolysis activity"/>
    <property type="evidence" value="ECO:0007669"/>
    <property type="project" value="InterPro"/>
</dbReference>
<dbReference type="PANTHER" id="PTHR30486">
    <property type="entry name" value="TWITCHING MOTILITY PROTEIN PILT"/>
    <property type="match status" value="1"/>
</dbReference>
<dbReference type="Pfam" id="PF00437">
    <property type="entry name" value="T2SSE"/>
    <property type="match status" value="1"/>
</dbReference>
<dbReference type="NCBIfam" id="TIGR02782">
    <property type="entry name" value="TrbB_P"/>
    <property type="match status" value="1"/>
</dbReference>
<protein>
    <submittedName>
        <fullName evidence="3">P-type conjugative transfer ATPase TrbB</fullName>
    </submittedName>
</protein>
<dbReference type="HOGENOM" id="CLU_005379_3_0_0"/>